<evidence type="ECO:0000313" key="2">
    <source>
        <dbReference type="EMBL" id="KAJ8297506.1"/>
    </source>
</evidence>
<accession>A0ABQ9E1C7</accession>
<reference evidence="2 3" key="1">
    <citation type="submission" date="2022-12" db="EMBL/GenBank/DDBJ databases">
        <title>Chromosome-level genome of Tegillarca granosa.</title>
        <authorList>
            <person name="Kim J."/>
        </authorList>
    </citation>
    <scope>NUCLEOTIDE SEQUENCE [LARGE SCALE GENOMIC DNA]</scope>
    <source>
        <strain evidence="2">Teg-2019</strain>
        <tissue evidence="2">Adductor muscle</tissue>
    </source>
</reference>
<dbReference type="EMBL" id="JARBDR010000923">
    <property type="protein sequence ID" value="KAJ8297506.1"/>
    <property type="molecule type" value="Genomic_DNA"/>
</dbReference>
<dbReference type="Proteomes" id="UP001217089">
    <property type="component" value="Unassembled WGS sequence"/>
</dbReference>
<organism evidence="2 3">
    <name type="scientific">Tegillarca granosa</name>
    <name type="common">Malaysian cockle</name>
    <name type="synonym">Anadara granosa</name>
    <dbReference type="NCBI Taxonomy" id="220873"/>
    <lineage>
        <taxon>Eukaryota</taxon>
        <taxon>Metazoa</taxon>
        <taxon>Spiralia</taxon>
        <taxon>Lophotrochozoa</taxon>
        <taxon>Mollusca</taxon>
        <taxon>Bivalvia</taxon>
        <taxon>Autobranchia</taxon>
        <taxon>Pteriomorphia</taxon>
        <taxon>Arcoida</taxon>
        <taxon>Arcoidea</taxon>
        <taxon>Arcidae</taxon>
        <taxon>Tegillarca</taxon>
    </lineage>
</organism>
<name>A0ABQ9E1C7_TEGGR</name>
<evidence type="ECO:0000313" key="3">
    <source>
        <dbReference type="Proteomes" id="UP001217089"/>
    </source>
</evidence>
<gene>
    <name evidence="2" type="ORF">KUTeg_024037</name>
</gene>
<proteinExistence type="predicted"/>
<feature type="coiled-coil region" evidence="1">
    <location>
        <begin position="15"/>
        <end position="42"/>
    </location>
</feature>
<keyword evidence="1" id="KW-0175">Coiled coil</keyword>
<keyword evidence="3" id="KW-1185">Reference proteome</keyword>
<sequence length="117" mass="13584">MLPVFIVLPIEIESKSKVLTNLEKISADYKQMKEENKTLMAKYAVWYLEFTFHCLRNMMPYNAYSVYDPLSSMATDPDTTMTNLLAHLLTSFHDLYQQNHELDDPPITIPPINSQQP</sequence>
<evidence type="ECO:0000256" key="1">
    <source>
        <dbReference type="SAM" id="Coils"/>
    </source>
</evidence>
<comment type="caution">
    <text evidence="2">The sequence shown here is derived from an EMBL/GenBank/DDBJ whole genome shotgun (WGS) entry which is preliminary data.</text>
</comment>
<protein>
    <submittedName>
        <fullName evidence="2">Uncharacterized protein</fullName>
    </submittedName>
</protein>